<comment type="caution">
    <text evidence="4">The sequence shown here is derived from an EMBL/GenBank/DDBJ whole genome shotgun (WGS) entry which is preliminary data.</text>
</comment>
<dbReference type="SUPFAM" id="SSF48498">
    <property type="entry name" value="Tetracyclin repressor-like, C-terminal domain"/>
    <property type="match status" value="1"/>
</dbReference>
<evidence type="ECO:0000259" key="3">
    <source>
        <dbReference type="PROSITE" id="PS50977"/>
    </source>
</evidence>
<dbReference type="Gene3D" id="1.10.357.10">
    <property type="entry name" value="Tetracycline Repressor, domain 2"/>
    <property type="match status" value="1"/>
</dbReference>
<dbReference type="InterPro" id="IPR009057">
    <property type="entry name" value="Homeodomain-like_sf"/>
</dbReference>
<keyword evidence="1 2" id="KW-0238">DNA-binding</keyword>
<feature type="domain" description="HTH tetR-type" evidence="3">
    <location>
        <begin position="6"/>
        <end position="66"/>
    </location>
</feature>
<proteinExistence type="predicted"/>
<evidence type="ECO:0000256" key="2">
    <source>
        <dbReference type="PROSITE-ProRule" id="PRU00335"/>
    </source>
</evidence>
<dbReference type="GO" id="GO:0003677">
    <property type="term" value="F:DNA binding"/>
    <property type="evidence" value="ECO:0007669"/>
    <property type="project" value="UniProtKB-UniRule"/>
</dbReference>
<dbReference type="InterPro" id="IPR036271">
    <property type="entry name" value="Tet_transcr_reg_TetR-rel_C_sf"/>
</dbReference>
<feature type="DNA-binding region" description="H-T-H motif" evidence="2">
    <location>
        <begin position="29"/>
        <end position="48"/>
    </location>
</feature>
<dbReference type="SUPFAM" id="SSF46689">
    <property type="entry name" value="Homeodomain-like"/>
    <property type="match status" value="1"/>
</dbReference>
<dbReference type="PANTHER" id="PTHR43479">
    <property type="entry name" value="ACREF/ENVCD OPERON REPRESSOR-RELATED"/>
    <property type="match status" value="1"/>
</dbReference>
<organism evidence="4 5">
    <name type="scientific">Clostridium oryzae</name>
    <dbReference type="NCBI Taxonomy" id="1450648"/>
    <lineage>
        <taxon>Bacteria</taxon>
        <taxon>Bacillati</taxon>
        <taxon>Bacillota</taxon>
        <taxon>Clostridia</taxon>
        <taxon>Eubacteriales</taxon>
        <taxon>Clostridiaceae</taxon>
        <taxon>Clostridium</taxon>
    </lineage>
</organism>
<dbReference type="EMBL" id="MZGV01000066">
    <property type="protein sequence ID" value="OPJ58018.1"/>
    <property type="molecule type" value="Genomic_DNA"/>
</dbReference>
<dbReference type="RefSeq" id="WP_079427460.1">
    <property type="nucleotide sequence ID" value="NZ_MZGV01000066.1"/>
</dbReference>
<sequence>MAAEKEQTKEKIINVAYKLFIKQGYDNVTINDICKTCGIVKSTFYYHLKSKEDIIADLFGNICELLYNNVENLMNAENYWEQLWKCFEVIIKFSVDIGYDLNGQSLKININKDIGTYNIKESLTRIAVPIIKRAQEAGEIRNQSPAEELYRASIFTIYGYDVMWCIKKGSFDKLDYTKRALENIYDVAPELRGKTSK</sequence>
<evidence type="ECO:0000256" key="1">
    <source>
        <dbReference type="ARBA" id="ARBA00023125"/>
    </source>
</evidence>
<dbReference type="PANTHER" id="PTHR43479:SF11">
    <property type="entry name" value="ACREF_ENVCD OPERON REPRESSOR-RELATED"/>
    <property type="match status" value="1"/>
</dbReference>
<dbReference type="PRINTS" id="PR00455">
    <property type="entry name" value="HTHTETR"/>
</dbReference>
<keyword evidence="5" id="KW-1185">Reference proteome</keyword>
<dbReference type="Pfam" id="PF00440">
    <property type="entry name" value="TetR_N"/>
    <property type="match status" value="1"/>
</dbReference>
<dbReference type="InterPro" id="IPR050624">
    <property type="entry name" value="HTH-type_Tx_Regulator"/>
</dbReference>
<dbReference type="STRING" id="1450648.CLORY_38160"/>
<protein>
    <submittedName>
        <fullName evidence="4">HTH-type transcriptional regulator AcrR</fullName>
    </submittedName>
</protein>
<dbReference type="InterPro" id="IPR001647">
    <property type="entry name" value="HTH_TetR"/>
</dbReference>
<dbReference type="PROSITE" id="PS50977">
    <property type="entry name" value="HTH_TETR_2"/>
    <property type="match status" value="1"/>
</dbReference>
<dbReference type="OrthoDB" id="494991at2"/>
<evidence type="ECO:0000313" key="5">
    <source>
        <dbReference type="Proteomes" id="UP000190080"/>
    </source>
</evidence>
<evidence type="ECO:0000313" key="4">
    <source>
        <dbReference type="EMBL" id="OPJ58018.1"/>
    </source>
</evidence>
<dbReference type="AlphaFoldDB" id="A0A1V4IDD6"/>
<accession>A0A1V4IDD6</accession>
<gene>
    <name evidence="4" type="primary">acrR_3</name>
    <name evidence="4" type="ORF">CLORY_38160</name>
</gene>
<reference evidence="4 5" key="1">
    <citation type="submission" date="2017-03" db="EMBL/GenBank/DDBJ databases">
        <title>Genome sequence of Clostridium oryzae DSM 28571.</title>
        <authorList>
            <person name="Poehlein A."/>
            <person name="Daniel R."/>
        </authorList>
    </citation>
    <scope>NUCLEOTIDE SEQUENCE [LARGE SCALE GENOMIC DNA]</scope>
    <source>
        <strain evidence="4 5">DSM 28571</strain>
    </source>
</reference>
<dbReference type="Proteomes" id="UP000190080">
    <property type="component" value="Unassembled WGS sequence"/>
</dbReference>
<name>A0A1V4IDD6_9CLOT</name>